<proteinExistence type="predicted"/>
<evidence type="ECO:0000313" key="2">
    <source>
        <dbReference type="EMBL" id="JAH12653.1"/>
    </source>
</evidence>
<dbReference type="EMBL" id="GBXM01095924">
    <property type="protein sequence ID" value="JAH12653.1"/>
    <property type="molecule type" value="Transcribed_RNA"/>
</dbReference>
<name>A0A0E9Q948_ANGAN</name>
<protein>
    <submittedName>
        <fullName evidence="2">Uncharacterized protein</fullName>
    </submittedName>
</protein>
<organism evidence="2">
    <name type="scientific">Anguilla anguilla</name>
    <name type="common">European freshwater eel</name>
    <name type="synonym">Muraena anguilla</name>
    <dbReference type="NCBI Taxonomy" id="7936"/>
    <lineage>
        <taxon>Eukaryota</taxon>
        <taxon>Metazoa</taxon>
        <taxon>Chordata</taxon>
        <taxon>Craniata</taxon>
        <taxon>Vertebrata</taxon>
        <taxon>Euteleostomi</taxon>
        <taxon>Actinopterygii</taxon>
        <taxon>Neopterygii</taxon>
        <taxon>Teleostei</taxon>
        <taxon>Anguilliformes</taxon>
        <taxon>Anguillidae</taxon>
        <taxon>Anguilla</taxon>
    </lineage>
</organism>
<accession>A0A0E9Q948</accession>
<feature type="region of interest" description="Disordered" evidence="1">
    <location>
        <begin position="1"/>
        <end position="25"/>
    </location>
</feature>
<reference evidence="2" key="1">
    <citation type="submission" date="2014-11" db="EMBL/GenBank/DDBJ databases">
        <authorList>
            <person name="Amaro Gonzalez C."/>
        </authorList>
    </citation>
    <scope>NUCLEOTIDE SEQUENCE</scope>
</reference>
<evidence type="ECO:0000256" key="1">
    <source>
        <dbReference type="SAM" id="MobiDB-lite"/>
    </source>
</evidence>
<dbReference type="AlphaFoldDB" id="A0A0E9Q948"/>
<reference evidence="2" key="2">
    <citation type="journal article" date="2015" name="Fish Shellfish Immunol.">
        <title>Early steps in the European eel (Anguilla anguilla)-Vibrio vulnificus interaction in the gills: Role of the RtxA13 toxin.</title>
        <authorList>
            <person name="Callol A."/>
            <person name="Pajuelo D."/>
            <person name="Ebbesson L."/>
            <person name="Teles M."/>
            <person name="MacKenzie S."/>
            <person name="Amaro C."/>
        </authorList>
    </citation>
    <scope>NUCLEOTIDE SEQUENCE</scope>
</reference>
<sequence length="25" mass="2747">MKANEHHLQASGPALKSNRQKLACN</sequence>